<name>A0A8H3YCD6_9TREE</name>
<feature type="compositionally biased region" description="Acidic residues" evidence="1">
    <location>
        <begin position="233"/>
        <end position="245"/>
    </location>
</feature>
<proteinExistence type="predicted"/>
<sequence length="328" mass="36452">MNLSPGIGPQRPPFVVSTPCYRQVAPPHPSLRTYPVSDRGAMLMTMAAPRPNSRHPSWAQQPFSRGATNPPFMPSMPSMPYAIPMMLPMSPHTFPHPLMLQGPSRIQHVHHHHYHHLARDPQFPGKKRAFPSQEARERHEQKGLPQVYDPDGSLMDYGQRDDGPVVIDLEEAELTGKEMVVHGRYGLLEPELDSVNKSEAATDISESNTLGSRQHCHKSQPRSSATLPKLEEDAPVSESSEEGTDMIDCSPERAVSKTLTDRSSVLDKMNSDRNPALHASDVQHIATLSPHIEDAPEQLGQSAQSLRNHASTSLELYSTERRCIKSLQ</sequence>
<dbReference type="AlphaFoldDB" id="A0A8H3YCD6"/>
<dbReference type="OrthoDB" id="10585506at2759"/>
<organism evidence="2 3">
    <name type="scientific">Naganishia liquefaciens</name>
    <dbReference type="NCBI Taxonomy" id="104408"/>
    <lineage>
        <taxon>Eukaryota</taxon>
        <taxon>Fungi</taxon>
        <taxon>Dikarya</taxon>
        <taxon>Basidiomycota</taxon>
        <taxon>Agaricomycotina</taxon>
        <taxon>Tremellomycetes</taxon>
        <taxon>Filobasidiales</taxon>
        <taxon>Filobasidiaceae</taxon>
        <taxon>Naganishia</taxon>
    </lineage>
</organism>
<evidence type="ECO:0000313" key="2">
    <source>
        <dbReference type="EMBL" id="GHJ84205.1"/>
    </source>
</evidence>
<dbReference type="EMBL" id="BLZA01000007">
    <property type="protein sequence ID" value="GHJ84205.1"/>
    <property type="molecule type" value="Genomic_DNA"/>
</dbReference>
<reference evidence="2" key="1">
    <citation type="submission" date="2020-07" db="EMBL/GenBank/DDBJ databases">
        <title>Draft Genome Sequence of a Deep-Sea Yeast, Naganishia (Cryptococcus) liquefaciens strain N6.</title>
        <authorList>
            <person name="Han Y.W."/>
            <person name="Kajitani R."/>
            <person name="Morimoto H."/>
            <person name="Parhat M."/>
            <person name="Tsubouchi H."/>
            <person name="Bakenova O."/>
            <person name="Ogata M."/>
            <person name="Argunhan B."/>
            <person name="Aoki R."/>
            <person name="Kajiwara S."/>
            <person name="Itoh T."/>
            <person name="Iwasaki H."/>
        </authorList>
    </citation>
    <scope>NUCLEOTIDE SEQUENCE</scope>
    <source>
        <strain evidence="2">N6</strain>
    </source>
</reference>
<evidence type="ECO:0000256" key="1">
    <source>
        <dbReference type="SAM" id="MobiDB-lite"/>
    </source>
</evidence>
<keyword evidence="3" id="KW-1185">Reference proteome</keyword>
<accession>A0A8H3YCD6</accession>
<evidence type="ECO:0000313" key="3">
    <source>
        <dbReference type="Proteomes" id="UP000620104"/>
    </source>
</evidence>
<dbReference type="Proteomes" id="UP000620104">
    <property type="component" value="Unassembled WGS sequence"/>
</dbReference>
<feature type="region of interest" description="Disordered" evidence="1">
    <location>
        <begin position="198"/>
        <end position="277"/>
    </location>
</feature>
<comment type="caution">
    <text evidence="2">The sequence shown here is derived from an EMBL/GenBank/DDBJ whole genome shotgun (WGS) entry which is preliminary data.</text>
</comment>
<feature type="region of interest" description="Disordered" evidence="1">
    <location>
        <begin position="116"/>
        <end position="151"/>
    </location>
</feature>
<feature type="compositionally biased region" description="Polar residues" evidence="1">
    <location>
        <begin position="198"/>
        <end position="212"/>
    </location>
</feature>
<protein>
    <submittedName>
        <fullName evidence="2">Uncharacterized protein</fullName>
    </submittedName>
</protein>
<gene>
    <name evidence="2" type="ORF">NliqN6_0607</name>
</gene>